<dbReference type="InterPro" id="IPR002067">
    <property type="entry name" value="MCP"/>
</dbReference>
<dbReference type="PRINTS" id="PR00926">
    <property type="entry name" value="MITOCARRIER"/>
</dbReference>
<keyword evidence="9 10" id="KW-0472">Membrane</keyword>
<dbReference type="PROSITE" id="PS50920">
    <property type="entry name" value="SOLCAR"/>
    <property type="match status" value="3"/>
</dbReference>
<keyword evidence="8" id="KW-0496">Mitochondrion</keyword>
<dbReference type="OrthoDB" id="270584at2759"/>
<feature type="region of interest" description="Disordered" evidence="12">
    <location>
        <begin position="1"/>
        <end position="40"/>
    </location>
</feature>
<evidence type="ECO:0000256" key="9">
    <source>
        <dbReference type="ARBA" id="ARBA00023136"/>
    </source>
</evidence>
<keyword evidence="6" id="KW-0999">Mitochondrion inner membrane</keyword>
<dbReference type="EMBL" id="KV700132">
    <property type="protein sequence ID" value="OCF31669.1"/>
    <property type="molecule type" value="Genomic_DNA"/>
</dbReference>
<dbReference type="STRING" id="1296120.A0A1B9GKT1"/>
<name>A0A1B9GKT1_9TREE</name>
<comment type="subcellular location">
    <subcellularLocation>
        <location evidence="1">Mitochondrion inner membrane</location>
        <topology evidence="1">Multi-pass membrane protein</topology>
    </subcellularLocation>
</comment>
<reference evidence="13 14" key="1">
    <citation type="submission" date="2013-07" db="EMBL/GenBank/DDBJ databases">
        <title>The Genome Sequence of Cryptococcus heveanensis BCC8398.</title>
        <authorList>
            <consortium name="The Broad Institute Genome Sequencing Platform"/>
            <person name="Cuomo C."/>
            <person name="Litvintseva A."/>
            <person name="Chen Y."/>
            <person name="Heitman J."/>
            <person name="Sun S."/>
            <person name="Springer D."/>
            <person name="Dromer F."/>
            <person name="Young S.K."/>
            <person name="Zeng Q."/>
            <person name="Gargeya S."/>
            <person name="Fitzgerald M."/>
            <person name="Abouelleil A."/>
            <person name="Alvarado L."/>
            <person name="Berlin A.M."/>
            <person name="Chapman S.B."/>
            <person name="Dewar J."/>
            <person name="Goldberg J."/>
            <person name="Griggs A."/>
            <person name="Gujja S."/>
            <person name="Hansen M."/>
            <person name="Howarth C."/>
            <person name="Imamovic A."/>
            <person name="Larimer J."/>
            <person name="McCowan C."/>
            <person name="Murphy C."/>
            <person name="Pearson M."/>
            <person name="Priest M."/>
            <person name="Roberts A."/>
            <person name="Saif S."/>
            <person name="Shea T."/>
            <person name="Sykes S."/>
            <person name="Wortman J."/>
            <person name="Nusbaum C."/>
            <person name="Birren B."/>
        </authorList>
    </citation>
    <scope>NUCLEOTIDE SEQUENCE [LARGE SCALE GENOMIC DNA]</scope>
    <source>
        <strain evidence="13 14">BCC8398</strain>
    </source>
</reference>
<evidence type="ECO:0000313" key="13">
    <source>
        <dbReference type="EMBL" id="OCF31669.1"/>
    </source>
</evidence>
<feature type="repeat" description="Solcar" evidence="10">
    <location>
        <begin position="189"/>
        <end position="289"/>
    </location>
</feature>
<evidence type="ECO:0000256" key="8">
    <source>
        <dbReference type="ARBA" id="ARBA00023128"/>
    </source>
</evidence>
<feature type="compositionally biased region" description="Low complexity" evidence="12">
    <location>
        <begin position="1"/>
        <end position="27"/>
    </location>
</feature>
<keyword evidence="14" id="KW-1185">Reference proteome</keyword>
<dbReference type="InterPro" id="IPR002167">
    <property type="entry name" value="GDC-like"/>
</dbReference>
<sequence>MSSVNFRSSPSSSSSATGSNSSYSSTSIPQPQAKHHRHPDTDADVAVAVATASFEIAEEEFDHNTESDGSSAGFAQKFREVMMDNQMVINTFIAGGLAGAASRTVVSPLERLKIILQVQSTAAAHGGSGQAYTGVWESLVRMWKNEGWRGFMKGNGINVVRILPYSALQFTSYGAFKSVLQTWSGEPTLSTPLRLTAGAGAGIVAVAATYPLDLVRARLSVATSGMAVQKAGGGFTAEDAKLGMIGMTKKVYRTEGGIKGLYRGCWATAVGVAPYVSLNFYIYESLKSLFLPSETTSQFSEPELALRKLSCGALAGGTSLIFTHPFDVLRRKLQVAGLSTLSPQYNGAIDAMRQIIKNEGFWKGMYRGLTPNIIKVTPSIAVSFYTFETVRDLLSSMAQT</sequence>
<protein>
    <submittedName>
        <fullName evidence="13">Solute carrier family 25 (Mitochondrial phosphate transporter), member 23/24/25/41</fullName>
    </submittedName>
</protein>
<keyword evidence="3 11" id="KW-0813">Transport</keyword>
<reference evidence="14" key="2">
    <citation type="submission" date="2013-12" db="EMBL/GenBank/DDBJ databases">
        <title>Evolution of pathogenesis and genome organization in the Tremellales.</title>
        <authorList>
            <person name="Cuomo C."/>
            <person name="Litvintseva A."/>
            <person name="Heitman J."/>
            <person name="Chen Y."/>
            <person name="Sun S."/>
            <person name="Springer D."/>
            <person name="Dromer F."/>
            <person name="Young S."/>
            <person name="Zeng Q."/>
            <person name="Chapman S."/>
            <person name="Gujja S."/>
            <person name="Saif S."/>
            <person name="Birren B."/>
        </authorList>
    </citation>
    <scope>NUCLEOTIDE SEQUENCE [LARGE SCALE GENOMIC DNA]</scope>
    <source>
        <strain evidence="14">BCC8398</strain>
    </source>
</reference>
<evidence type="ECO:0000256" key="11">
    <source>
        <dbReference type="RuleBase" id="RU000488"/>
    </source>
</evidence>
<evidence type="ECO:0000256" key="10">
    <source>
        <dbReference type="PROSITE-ProRule" id="PRU00282"/>
    </source>
</evidence>
<feature type="repeat" description="Solcar" evidence="10">
    <location>
        <begin position="86"/>
        <end position="179"/>
    </location>
</feature>
<dbReference type="GO" id="GO:0005743">
    <property type="term" value="C:mitochondrial inner membrane"/>
    <property type="evidence" value="ECO:0007669"/>
    <property type="project" value="UniProtKB-SubCell"/>
</dbReference>
<comment type="similarity">
    <text evidence="2 11">Belongs to the mitochondrial carrier (TC 2.A.29) family.</text>
</comment>
<evidence type="ECO:0000256" key="5">
    <source>
        <dbReference type="ARBA" id="ARBA00022737"/>
    </source>
</evidence>
<dbReference type="Proteomes" id="UP000092666">
    <property type="component" value="Unassembled WGS sequence"/>
</dbReference>
<dbReference type="PANTHER" id="PTHR24089">
    <property type="entry name" value="SOLUTE CARRIER FAMILY 25"/>
    <property type="match status" value="1"/>
</dbReference>
<evidence type="ECO:0000256" key="4">
    <source>
        <dbReference type="ARBA" id="ARBA00022692"/>
    </source>
</evidence>
<evidence type="ECO:0000256" key="1">
    <source>
        <dbReference type="ARBA" id="ARBA00004448"/>
    </source>
</evidence>
<keyword evidence="5" id="KW-0677">Repeat</keyword>
<dbReference type="InterPro" id="IPR018108">
    <property type="entry name" value="MCP_transmembrane"/>
</dbReference>
<evidence type="ECO:0000256" key="7">
    <source>
        <dbReference type="ARBA" id="ARBA00022989"/>
    </source>
</evidence>
<dbReference type="Gene3D" id="1.50.40.10">
    <property type="entry name" value="Mitochondrial carrier domain"/>
    <property type="match status" value="1"/>
</dbReference>
<feature type="repeat" description="Solcar" evidence="10">
    <location>
        <begin position="303"/>
        <end position="393"/>
    </location>
</feature>
<dbReference type="SUPFAM" id="SSF103506">
    <property type="entry name" value="Mitochondrial carrier"/>
    <property type="match status" value="1"/>
</dbReference>
<evidence type="ECO:0000256" key="6">
    <source>
        <dbReference type="ARBA" id="ARBA00022792"/>
    </source>
</evidence>
<evidence type="ECO:0000313" key="14">
    <source>
        <dbReference type="Proteomes" id="UP000092666"/>
    </source>
</evidence>
<proteinExistence type="inferred from homology"/>
<organism evidence="13 14">
    <name type="scientific">Kwoniella heveanensis BCC8398</name>
    <dbReference type="NCBI Taxonomy" id="1296120"/>
    <lineage>
        <taxon>Eukaryota</taxon>
        <taxon>Fungi</taxon>
        <taxon>Dikarya</taxon>
        <taxon>Basidiomycota</taxon>
        <taxon>Agaricomycotina</taxon>
        <taxon>Tremellomycetes</taxon>
        <taxon>Tremellales</taxon>
        <taxon>Cryptococcaceae</taxon>
        <taxon>Kwoniella</taxon>
    </lineage>
</organism>
<dbReference type="PRINTS" id="PR00928">
    <property type="entry name" value="GRAVESDC"/>
</dbReference>
<keyword evidence="4 10" id="KW-0812">Transmembrane</keyword>
<evidence type="ECO:0000256" key="2">
    <source>
        <dbReference type="ARBA" id="ARBA00006375"/>
    </source>
</evidence>
<keyword evidence="7" id="KW-1133">Transmembrane helix</keyword>
<gene>
    <name evidence="13" type="ORF">I316_06674</name>
</gene>
<accession>A0A1B9GKT1</accession>
<dbReference type="GO" id="GO:0055085">
    <property type="term" value="P:transmembrane transport"/>
    <property type="evidence" value="ECO:0007669"/>
    <property type="project" value="InterPro"/>
</dbReference>
<evidence type="ECO:0000256" key="12">
    <source>
        <dbReference type="SAM" id="MobiDB-lite"/>
    </source>
</evidence>
<dbReference type="Pfam" id="PF00153">
    <property type="entry name" value="Mito_carr"/>
    <property type="match status" value="3"/>
</dbReference>
<dbReference type="InterPro" id="IPR023395">
    <property type="entry name" value="MCP_dom_sf"/>
</dbReference>
<evidence type="ECO:0000256" key="3">
    <source>
        <dbReference type="ARBA" id="ARBA00022448"/>
    </source>
</evidence>
<dbReference type="AlphaFoldDB" id="A0A1B9GKT1"/>